<reference evidence="2 3" key="1">
    <citation type="submission" date="2024-04" db="EMBL/GenBank/DDBJ databases">
        <title>Tritrichomonas musculus Genome.</title>
        <authorList>
            <person name="Alves-Ferreira E."/>
            <person name="Grigg M."/>
            <person name="Lorenzi H."/>
            <person name="Galac M."/>
        </authorList>
    </citation>
    <scope>NUCLEOTIDE SEQUENCE [LARGE SCALE GENOMIC DNA]</scope>
    <source>
        <strain evidence="2 3">EAF2021</strain>
    </source>
</reference>
<evidence type="ECO:0000256" key="1">
    <source>
        <dbReference type="SAM" id="MobiDB-lite"/>
    </source>
</evidence>
<evidence type="ECO:0000313" key="2">
    <source>
        <dbReference type="EMBL" id="KAK8892403.1"/>
    </source>
</evidence>
<dbReference type="Proteomes" id="UP001470230">
    <property type="component" value="Unassembled WGS sequence"/>
</dbReference>
<name>A0ABR2KML7_9EUKA</name>
<dbReference type="EMBL" id="JAPFFF010000004">
    <property type="protein sequence ID" value="KAK8892403.1"/>
    <property type="molecule type" value="Genomic_DNA"/>
</dbReference>
<feature type="compositionally biased region" description="Basic residues" evidence="1">
    <location>
        <begin position="83"/>
        <end position="92"/>
    </location>
</feature>
<accession>A0ABR2KML7</accession>
<sequence>MMKRNQTMNRIIIQIGNIKEVFEMNPNETMIDSKEKRKQKADHMNNIIKDISIENMTNIIKENQKKINERLARNALINEEKLKRKRKRKSNSKSKTNATDVEKDENESQKNQNESYLRLTDKNFFFDFDDKKTKSKFKEKTKTIIEEDEEFFSSDSFFLNEGDEYFLDHLP</sequence>
<feature type="region of interest" description="Disordered" evidence="1">
    <location>
        <begin position="82"/>
        <end position="114"/>
    </location>
</feature>
<protein>
    <submittedName>
        <fullName evidence="2">Uncharacterized protein</fullName>
    </submittedName>
</protein>
<comment type="caution">
    <text evidence="2">The sequence shown here is derived from an EMBL/GenBank/DDBJ whole genome shotgun (WGS) entry which is preliminary data.</text>
</comment>
<organism evidence="2 3">
    <name type="scientific">Tritrichomonas musculus</name>
    <dbReference type="NCBI Taxonomy" id="1915356"/>
    <lineage>
        <taxon>Eukaryota</taxon>
        <taxon>Metamonada</taxon>
        <taxon>Parabasalia</taxon>
        <taxon>Tritrichomonadida</taxon>
        <taxon>Tritrichomonadidae</taxon>
        <taxon>Tritrichomonas</taxon>
    </lineage>
</organism>
<proteinExistence type="predicted"/>
<keyword evidence="3" id="KW-1185">Reference proteome</keyword>
<evidence type="ECO:0000313" key="3">
    <source>
        <dbReference type="Proteomes" id="UP001470230"/>
    </source>
</evidence>
<gene>
    <name evidence="2" type="ORF">M9Y10_029629</name>
</gene>